<name>A0ACC2FRE9_DALPE</name>
<evidence type="ECO:0000313" key="1">
    <source>
        <dbReference type="EMBL" id="KAJ7993906.1"/>
    </source>
</evidence>
<comment type="caution">
    <text evidence="1">The sequence shown here is derived from an EMBL/GenBank/DDBJ whole genome shotgun (WGS) entry which is preliminary data.</text>
</comment>
<accession>A0ACC2FRE9</accession>
<gene>
    <name evidence="1" type="ORF">DPEC_G00259550</name>
</gene>
<protein>
    <submittedName>
        <fullName evidence="1">Uncharacterized protein</fullName>
    </submittedName>
</protein>
<proteinExistence type="predicted"/>
<reference evidence="1" key="1">
    <citation type="submission" date="2021-05" db="EMBL/GenBank/DDBJ databases">
        <authorList>
            <person name="Pan Q."/>
            <person name="Jouanno E."/>
            <person name="Zahm M."/>
            <person name="Klopp C."/>
            <person name="Cabau C."/>
            <person name="Louis A."/>
            <person name="Berthelot C."/>
            <person name="Parey E."/>
            <person name="Roest Crollius H."/>
            <person name="Montfort J."/>
            <person name="Robinson-Rechavi M."/>
            <person name="Bouchez O."/>
            <person name="Lampietro C."/>
            <person name="Lopez Roques C."/>
            <person name="Donnadieu C."/>
            <person name="Postlethwait J."/>
            <person name="Bobe J."/>
            <person name="Dillon D."/>
            <person name="Chandos A."/>
            <person name="von Hippel F."/>
            <person name="Guiguen Y."/>
        </authorList>
    </citation>
    <scope>NUCLEOTIDE SEQUENCE</scope>
    <source>
        <strain evidence="1">YG-Jan2019</strain>
    </source>
</reference>
<sequence length="1700" mass="193303">MTTESSAVLKDLSYLQRRDFKVHGGQLGDQNSDLTYNNISKQIDEGVKEGFTDAEVVRGVLRIIKPGRLRICWQSDQEPPQQFLYRMIGLKQKILFQSRQTSADISYDPKTIQEVFLHTIYQGLGTKHTNVRQRLRPLISNSQVTDEEILRQVMEIISDENEHQRRLGQPPRQKTTQAYSAKVEERDHNNHKSRDTASDNKNLQTMQQLTSQVETLTHMVASLMEQRAASTRVSCSPSHLTPCRPVQPQLGQPAVQTVKPISELLDEGLGVYAVTGHAVPYSGWVELTVNLAGNEDPNLTIQAPFLVSPLPLPQPLLGANVLQEIIRRKESSGDAVATVVSLLCSAFGVGEEQLEAIVNVSQVPSRTHSDPVIIRVGRNHAIIPPGRTVQVWCRIPPNFDLSDPIVLYEPVEESVVLGQLSVGEGLLEINNIRRPYVRVPISNHSKHDVMLPRRTPLGTIQQVVKVLETDAPESHQACPTPSKMTSVKVNSVSSPSTSSSESWLPPVDISHLTSEQQQAVNEVLSEECGAFARNSDDIGCIPSLQMEIRTKDDIPVQRAYASIPKPLYREVKEYIQELLVKGWIVKSQSPYSAPVICVRKKDGSLRLCVDYRLLNNKTVPDRHPLPRIQDLTDSLGGYAWFSILDQGKAYHQGFIAEGSRYLTAFITPWGLYEWVRIPFGLSNAPAAFQRSMEGMLDTLRDECCIPYLDDVLCFSRSFEEHVQVLRRVLQALQRHGVKLKPEKCELFRKEVRYVGRLVSAEGVRIDPKDLEAVRALKDKAPQTVGDVRQLLGFLSYYRTYVQDFSRVAKPLYDLLQSKPNTTPPKPPRGKSKGHQQSSRTPVEWSVRHQQILEQLMDRLLEPPVLAYPEFDRPFILHTDASQKGLGAVLYQNQDGKMRVIGYGSRTLTSTEQNYHLHSGKLEFLALKWAICEKFRDYLFYTPHFTVFTDNNPLTYILSTAKLNAVGHRWVGQLADFHFDIKYRPGKINVDADTLSRCPLDIDTFMTGCSEELSEDAVCAVWEGGRRAQQGDVAWVAALNLTSHSQPQVEPLQEVSHDELVREQRQDPAIGKVMALKENNTPPTEDDKKRMDTHTRRLLREWSRLHIGNDLLYRKSAGRQQLVLPATYKRTVLTQLHNNMCHVGVEKVLTLARERFYWPFMKREIEEYVTRKCSCIKQKKPATHERAPMGSITSTSPLELVCIDFLHLETSRGGYEYILVVVDHFTRFAQAYPTRNKAGKTAADKIFNDFIPRFGYPAKLHHDQGREFENELFRTLRQLAGVAHSRTSPYHPQGNPAERFNRTLLQMLRTLGEKEKESWKDHLPHVLQAYNCTRHEATGFSPYYLLYGRHPRLPVDILFGLITEEGTEASGQKGYAEKWKGRMVEAYRIADANSRQSSSKGKTHYDKRSRGVVLQLGDRVLVRNLSERGGPGKLRPYWEQLIYIVREQVGDNPVYKVSPEAGGRPVRILHRNLLLQVNDLPVESPQNLTTNTTESQQRRKRARDIPKRTQEAQGTDISDSEEEGSVPRYWLRIPMEKQRVERYLPVSRVTPDFQNRVERDETYLGETSPAEPEQDRESVRDEELGTSSADEHGMEQLQPATVQEELHAVHQENMVSTPQPDHQIPLRQSTRERRPGYVFTYPSLGQPAYQPRPTVSTVGIQPAQCAYHCLCTSYPHRFQPRPSAHTLTYLWCTQLTVDETS</sequence>
<dbReference type="EMBL" id="CM055750">
    <property type="protein sequence ID" value="KAJ7993906.1"/>
    <property type="molecule type" value="Genomic_DNA"/>
</dbReference>
<dbReference type="Proteomes" id="UP001157502">
    <property type="component" value="Chromosome 23"/>
</dbReference>
<keyword evidence="2" id="KW-1185">Reference proteome</keyword>
<evidence type="ECO:0000313" key="2">
    <source>
        <dbReference type="Proteomes" id="UP001157502"/>
    </source>
</evidence>
<organism evidence="1 2">
    <name type="scientific">Dallia pectoralis</name>
    <name type="common">Alaska blackfish</name>
    <dbReference type="NCBI Taxonomy" id="75939"/>
    <lineage>
        <taxon>Eukaryota</taxon>
        <taxon>Metazoa</taxon>
        <taxon>Chordata</taxon>
        <taxon>Craniata</taxon>
        <taxon>Vertebrata</taxon>
        <taxon>Euteleostomi</taxon>
        <taxon>Actinopterygii</taxon>
        <taxon>Neopterygii</taxon>
        <taxon>Teleostei</taxon>
        <taxon>Protacanthopterygii</taxon>
        <taxon>Esociformes</taxon>
        <taxon>Umbridae</taxon>
        <taxon>Dallia</taxon>
    </lineage>
</organism>